<dbReference type="InterPro" id="IPR022446">
    <property type="entry name" value="MeTrfrase_put"/>
</dbReference>
<evidence type="ECO:0000256" key="6">
    <source>
        <dbReference type="SAM" id="MobiDB-lite"/>
    </source>
</evidence>
<dbReference type="InterPro" id="IPR007848">
    <property type="entry name" value="Small_mtfrase_dom"/>
</dbReference>
<keyword evidence="2 8" id="KW-0489">Methyltransferase</keyword>
<dbReference type="SUPFAM" id="SSF53335">
    <property type="entry name" value="S-adenosyl-L-methionine-dependent methyltransferases"/>
    <property type="match status" value="1"/>
</dbReference>
<dbReference type="NCBIfam" id="TIGR03704">
    <property type="entry name" value="PrmC_rel_meth"/>
    <property type="match status" value="1"/>
</dbReference>
<dbReference type="Gene3D" id="1.10.8.10">
    <property type="entry name" value="DNA helicase RuvA subunit, C-terminal domain"/>
    <property type="match status" value="1"/>
</dbReference>
<dbReference type="Proteomes" id="UP000182375">
    <property type="component" value="Unassembled WGS sequence"/>
</dbReference>
<dbReference type="STRING" id="67331.SAMN04490357_1250"/>
<dbReference type="PANTHER" id="PTHR18895:SF74">
    <property type="entry name" value="MTRF1L RELEASE FACTOR GLUTAMINE METHYLTRANSFERASE"/>
    <property type="match status" value="1"/>
</dbReference>
<reference evidence="8 9" key="1">
    <citation type="submission" date="2016-10" db="EMBL/GenBank/DDBJ databases">
        <authorList>
            <person name="de Groot N.N."/>
        </authorList>
    </citation>
    <scope>NUCLEOTIDE SEQUENCE [LARGE SCALE GENOMIC DNA]</scope>
    <source>
        <strain evidence="8 9">DSM 40306</strain>
    </source>
</reference>
<name>A0A1H4PYV3_9ACTN</name>
<proteinExistence type="predicted"/>
<evidence type="ECO:0000259" key="7">
    <source>
        <dbReference type="Pfam" id="PF05175"/>
    </source>
</evidence>
<dbReference type="GO" id="GO:0102559">
    <property type="term" value="F:peptide chain release factor N(5)-glutamine methyltransferase activity"/>
    <property type="evidence" value="ECO:0007669"/>
    <property type="project" value="UniProtKB-EC"/>
</dbReference>
<evidence type="ECO:0000313" key="9">
    <source>
        <dbReference type="Proteomes" id="UP000182375"/>
    </source>
</evidence>
<gene>
    <name evidence="8" type="ORF">SAMN04490357_1250</name>
</gene>
<dbReference type="RefSeq" id="WP_079172271.1">
    <property type="nucleotide sequence ID" value="NZ_FNTD01000004.1"/>
</dbReference>
<keyword evidence="4" id="KW-0949">S-adenosyl-L-methionine</keyword>
<evidence type="ECO:0000256" key="3">
    <source>
        <dbReference type="ARBA" id="ARBA00022679"/>
    </source>
</evidence>
<sequence length="285" mass="29508">MPSRSALSPAAVVSALRAAGCVFAEDEAELLLATARDPAELASMVDRRAAGLPLEHVLGWAEFHGLRVAVTPGVFVPRRRTEFLVDRALAEAPDAAVVVDLCCGSGALGAALAAALDGAEVHAADIDPAAVRCARHNLAPYGGRAHQGDLYAALPTALRGRVDLLTANVPYVPTPDIPLLPAEARDHEPPAALDGGPDGLDVLRRVAGEAAAWLAPGGRLLSETSEHQSPAALAAFTEAGLTARVAVSREWSAHVVIGVRPWQGDPHPGPPRPTRAARPVPGPVR</sequence>
<organism evidence="8 9">
    <name type="scientific">Streptomyces misionensis</name>
    <dbReference type="NCBI Taxonomy" id="67331"/>
    <lineage>
        <taxon>Bacteria</taxon>
        <taxon>Bacillati</taxon>
        <taxon>Actinomycetota</taxon>
        <taxon>Actinomycetes</taxon>
        <taxon>Kitasatosporales</taxon>
        <taxon>Streptomycetaceae</taxon>
        <taxon>Streptomyces</taxon>
    </lineage>
</organism>
<protein>
    <recommendedName>
        <fullName evidence="1">peptide chain release factor N(5)-glutamine methyltransferase</fullName>
        <ecNumber evidence="1">2.1.1.297</ecNumber>
    </recommendedName>
</protein>
<dbReference type="InterPro" id="IPR029063">
    <property type="entry name" value="SAM-dependent_MTases_sf"/>
</dbReference>
<dbReference type="InterPro" id="IPR004556">
    <property type="entry name" value="HemK-like"/>
</dbReference>
<evidence type="ECO:0000256" key="5">
    <source>
        <dbReference type="ARBA" id="ARBA00048391"/>
    </source>
</evidence>
<dbReference type="GO" id="GO:0032259">
    <property type="term" value="P:methylation"/>
    <property type="evidence" value="ECO:0007669"/>
    <property type="project" value="UniProtKB-KW"/>
</dbReference>
<evidence type="ECO:0000256" key="2">
    <source>
        <dbReference type="ARBA" id="ARBA00022603"/>
    </source>
</evidence>
<evidence type="ECO:0000256" key="4">
    <source>
        <dbReference type="ARBA" id="ARBA00022691"/>
    </source>
</evidence>
<comment type="catalytic activity">
    <reaction evidence="5">
        <text>L-glutaminyl-[peptide chain release factor] + S-adenosyl-L-methionine = N(5)-methyl-L-glutaminyl-[peptide chain release factor] + S-adenosyl-L-homocysteine + H(+)</text>
        <dbReference type="Rhea" id="RHEA:42896"/>
        <dbReference type="Rhea" id="RHEA-COMP:10271"/>
        <dbReference type="Rhea" id="RHEA-COMP:10272"/>
        <dbReference type="ChEBI" id="CHEBI:15378"/>
        <dbReference type="ChEBI" id="CHEBI:30011"/>
        <dbReference type="ChEBI" id="CHEBI:57856"/>
        <dbReference type="ChEBI" id="CHEBI:59789"/>
        <dbReference type="ChEBI" id="CHEBI:61891"/>
        <dbReference type="EC" id="2.1.1.297"/>
    </reaction>
</comment>
<dbReference type="NCBIfam" id="TIGR00536">
    <property type="entry name" value="hemK_fam"/>
    <property type="match status" value="1"/>
</dbReference>
<accession>A0A1H4PYV3</accession>
<keyword evidence="3 8" id="KW-0808">Transferase</keyword>
<dbReference type="PANTHER" id="PTHR18895">
    <property type="entry name" value="HEMK METHYLTRANSFERASE"/>
    <property type="match status" value="1"/>
</dbReference>
<feature type="domain" description="Methyltransferase small" evidence="7">
    <location>
        <begin position="69"/>
        <end position="170"/>
    </location>
</feature>
<dbReference type="Pfam" id="PF05175">
    <property type="entry name" value="MTS"/>
    <property type="match status" value="1"/>
</dbReference>
<dbReference type="EC" id="2.1.1.297" evidence="1"/>
<dbReference type="Gene3D" id="3.40.50.150">
    <property type="entry name" value="Vaccinia Virus protein VP39"/>
    <property type="match status" value="1"/>
</dbReference>
<dbReference type="EMBL" id="FNTD01000004">
    <property type="protein sequence ID" value="SEC12579.1"/>
    <property type="molecule type" value="Genomic_DNA"/>
</dbReference>
<dbReference type="GeneID" id="95510479"/>
<evidence type="ECO:0000256" key="1">
    <source>
        <dbReference type="ARBA" id="ARBA00012771"/>
    </source>
</evidence>
<evidence type="ECO:0000313" key="8">
    <source>
        <dbReference type="EMBL" id="SEC12579.1"/>
    </source>
</evidence>
<dbReference type="AlphaFoldDB" id="A0A1H4PYV3"/>
<dbReference type="InterPro" id="IPR050320">
    <property type="entry name" value="N5-glutamine_MTase"/>
</dbReference>
<feature type="region of interest" description="Disordered" evidence="6">
    <location>
        <begin position="261"/>
        <end position="285"/>
    </location>
</feature>